<dbReference type="OrthoDB" id="9815044at2"/>
<reference evidence="8 9" key="1">
    <citation type="submission" date="2019-07" db="EMBL/GenBank/DDBJ databases">
        <title>Genomic Encyclopedia of Type Strains, Phase IV (KMG-IV): sequencing the most valuable type-strain genomes for metagenomic binning, comparative biology and taxonomic classification.</title>
        <authorList>
            <person name="Goeker M."/>
        </authorList>
    </citation>
    <scope>NUCLEOTIDE SEQUENCE [LARGE SCALE GENOMIC DNA]</scope>
    <source>
        <strain evidence="8 9">SS015</strain>
    </source>
</reference>
<accession>A0A5D3WP58</accession>
<evidence type="ECO:0000256" key="4">
    <source>
        <dbReference type="ARBA" id="ARBA00022723"/>
    </source>
</evidence>
<dbReference type="GO" id="GO:0002926">
    <property type="term" value="P:tRNA wobble base 5-methoxycarbonylmethyl-2-thiouridinylation"/>
    <property type="evidence" value="ECO:0007669"/>
    <property type="project" value="TreeGrafter"/>
</dbReference>
<dbReference type="SFLD" id="SFLDS00029">
    <property type="entry name" value="Radical_SAM"/>
    <property type="match status" value="1"/>
</dbReference>
<keyword evidence="2" id="KW-0004">4Fe-4S</keyword>
<dbReference type="GO" id="GO:0051539">
    <property type="term" value="F:4 iron, 4 sulfur cluster binding"/>
    <property type="evidence" value="ECO:0007669"/>
    <property type="project" value="UniProtKB-KW"/>
</dbReference>
<evidence type="ECO:0000256" key="2">
    <source>
        <dbReference type="ARBA" id="ARBA00022485"/>
    </source>
</evidence>
<dbReference type="Pfam" id="PF16199">
    <property type="entry name" value="Radical_SAM_C"/>
    <property type="match status" value="1"/>
</dbReference>
<comment type="caution">
    <text evidence="8">The sequence shown here is derived from an EMBL/GenBank/DDBJ whole genome shotgun (WGS) entry which is preliminary data.</text>
</comment>
<dbReference type="RefSeq" id="WP_148894312.1">
    <property type="nucleotide sequence ID" value="NZ_VNIB01000001.1"/>
</dbReference>
<gene>
    <name evidence="8" type="ORF">EDC39_101284</name>
</gene>
<dbReference type="GO" id="GO:0046872">
    <property type="term" value="F:metal ion binding"/>
    <property type="evidence" value="ECO:0007669"/>
    <property type="project" value="UniProtKB-KW"/>
</dbReference>
<dbReference type="InterPro" id="IPR007197">
    <property type="entry name" value="rSAM"/>
</dbReference>
<dbReference type="GO" id="GO:0003824">
    <property type="term" value="F:catalytic activity"/>
    <property type="evidence" value="ECO:0007669"/>
    <property type="project" value="InterPro"/>
</dbReference>
<dbReference type="SUPFAM" id="SSF102114">
    <property type="entry name" value="Radical SAM enzymes"/>
    <property type="match status" value="1"/>
</dbReference>
<comment type="cofactor">
    <cofactor evidence="1">
        <name>[4Fe-4S] cluster</name>
        <dbReference type="ChEBI" id="CHEBI:49883"/>
    </cofactor>
</comment>
<dbReference type="SFLD" id="SFLDG01086">
    <property type="entry name" value="elongater_protein-like"/>
    <property type="match status" value="1"/>
</dbReference>
<evidence type="ECO:0000256" key="6">
    <source>
        <dbReference type="ARBA" id="ARBA00023014"/>
    </source>
</evidence>
<dbReference type="Proteomes" id="UP000324159">
    <property type="component" value="Unassembled WGS sequence"/>
</dbReference>
<evidence type="ECO:0000256" key="5">
    <source>
        <dbReference type="ARBA" id="ARBA00023004"/>
    </source>
</evidence>
<dbReference type="EMBL" id="VNIB01000001">
    <property type="protein sequence ID" value="TYP00124.1"/>
    <property type="molecule type" value="Genomic_DNA"/>
</dbReference>
<dbReference type="InterPro" id="IPR006638">
    <property type="entry name" value="Elp3/MiaA/NifB-like_rSAM"/>
</dbReference>
<dbReference type="PANTHER" id="PTHR11135">
    <property type="entry name" value="HISTONE ACETYLTRANSFERASE-RELATED"/>
    <property type="match status" value="1"/>
</dbReference>
<dbReference type="Pfam" id="PF04055">
    <property type="entry name" value="Radical_SAM"/>
    <property type="match status" value="1"/>
</dbReference>
<dbReference type="SMART" id="SM00729">
    <property type="entry name" value="Elp3"/>
    <property type="match status" value="1"/>
</dbReference>
<dbReference type="CDD" id="cd01335">
    <property type="entry name" value="Radical_SAM"/>
    <property type="match status" value="1"/>
</dbReference>
<organism evidence="8 9">
    <name type="scientific">Geothermobacter ehrlichii</name>
    <dbReference type="NCBI Taxonomy" id="213224"/>
    <lineage>
        <taxon>Bacteria</taxon>
        <taxon>Pseudomonadati</taxon>
        <taxon>Thermodesulfobacteriota</taxon>
        <taxon>Desulfuromonadia</taxon>
        <taxon>Desulfuromonadales</taxon>
        <taxon>Geothermobacteraceae</taxon>
        <taxon>Geothermobacter</taxon>
    </lineage>
</organism>
<dbReference type="InterPro" id="IPR032432">
    <property type="entry name" value="Radical_SAM_C"/>
</dbReference>
<dbReference type="InterPro" id="IPR039661">
    <property type="entry name" value="ELP3"/>
</dbReference>
<dbReference type="Gene3D" id="3.20.20.70">
    <property type="entry name" value="Aldolase class I"/>
    <property type="match status" value="1"/>
</dbReference>
<dbReference type="InterPro" id="IPR058240">
    <property type="entry name" value="rSAM_sf"/>
</dbReference>
<keyword evidence="9" id="KW-1185">Reference proteome</keyword>
<dbReference type="InterPro" id="IPR013785">
    <property type="entry name" value="Aldolase_TIM"/>
</dbReference>
<sequence length="333" mass="36596">MKIYPFFIPGQGCPSRCVYCRQELFAGAGAPPSPAEVAATLERWLPRRGEGEIAYFGGSFSLLPPERQQAYLEVAAAFVDAGRCSGIRISTHPLGLGAETLRLLRRFRVTTVEVGCQSFDDEVLRQARRGHDAATAIDGLSRLGRSGFRVGVQLMPGLPGGSSAEALDSLRTALDLPVDFFRFYPTVVLPGTPLAQRWRQGEYRPWDLDEAVDCCARMYLLCLRAGVPVIRMGVPPLDLSPLAGPWHPAFGQLVKSRLWYHVLAAVLPRHAERQVAVSPDELSDAQGHGRSNLSALERRCGLWRLVTDAAVPAGRFRIGSRIYNLADVETDWS</sequence>
<evidence type="ECO:0000313" key="8">
    <source>
        <dbReference type="EMBL" id="TYP00124.1"/>
    </source>
</evidence>
<feature type="domain" description="Radical SAM core" evidence="7">
    <location>
        <begin position="1"/>
        <end position="231"/>
    </location>
</feature>
<proteinExistence type="predicted"/>
<evidence type="ECO:0000256" key="3">
    <source>
        <dbReference type="ARBA" id="ARBA00022691"/>
    </source>
</evidence>
<protein>
    <submittedName>
        <fullName evidence="8">Radical SAM family protein</fullName>
    </submittedName>
</protein>
<keyword evidence="3" id="KW-0949">S-adenosyl-L-methionine</keyword>
<dbReference type="SFLD" id="SFLDG01082">
    <property type="entry name" value="B12-binding_domain_containing"/>
    <property type="match status" value="1"/>
</dbReference>
<evidence type="ECO:0000259" key="7">
    <source>
        <dbReference type="PROSITE" id="PS51918"/>
    </source>
</evidence>
<dbReference type="GO" id="GO:0005737">
    <property type="term" value="C:cytoplasm"/>
    <property type="evidence" value="ECO:0007669"/>
    <property type="project" value="TreeGrafter"/>
</dbReference>
<keyword evidence="6" id="KW-0411">Iron-sulfur</keyword>
<dbReference type="AlphaFoldDB" id="A0A5D3WP58"/>
<keyword evidence="5" id="KW-0408">Iron</keyword>
<evidence type="ECO:0000313" key="9">
    <source>
        <dbReference type="Proteomes" id="UP000324159"/>
    </source>
</evidence>
<keyword evidence="4" id="KW-0479">Metal-binding</keyword>
<dbReference type="PROSITE" id="PS51918">
    <property type="entry name" value="RADICAL_SAM"/>
    <property type="match status" value="1"/>
</dbReference>
<name>A0A5D3WP58_9BACT</name>
<dbReference type="PANTHER" id="PTHR11135:SF0">
    <property type="entry name" value="ELONGATOR COMPLEX PROTEIN 3"/>
    <property type="match status" value="1"/>
</dbReference>
<evidence type="ECO:0000256" key="1">
    <source>
        <dbReference type="ARBA" id="ARBA00001966"/>
    </source>
</evidence>